<gene>
    <name evidence="8" type="ORF">BD410DRAFT_737557</name>
</gene>
<feature type="transmembrane region" description="Helical" evidence="6">
    <location>
        <begin position="12"/>
        <end position="33"/>
    </location>
</feature>
<feature type="transmembrane region" description="Helical" evidence="6">
    <location>
        <begin position="39"/>
        <end position="62"/>
    </location>
</feature>
<dbReference type="EMBL" id="ML170157">
    <property type="protein sequence ID" value="TDL28335.1"/>
    <property type="molecule type" value="Genomic_DNA"/>
</dbReference>
<evidence type="ECO:0000259" key="7">
    <source>
        <dbReference type="Pfam" id="PF03151"/>
    </source>
</evidence>
<evidence type="ECO:0000256" key="6">
    <source>
        <dbReference type="SAM" id="Phobius"/>
    </source>
</evidence>
<evidence type="ECO:0000313" key="8">
    <source>
        <dbReference type="EMBL" id="TDL28335.1"/>
    </source>
</evidence>
<feature type="compositionally biased region" description="Basic and acidic residues" evidence="5">
    <location>
        <begin position="348"/>
        <end position="357"/>
    </location>
</feature>
<dbReference type="GO" id="GO:0016020">
    <property type="term" value="C:membrane"/>
    <property type="evidence" value="ECO:0007669"/>
    <property type="project" value="UniProtKB-SubCell"/>
</dbReference>
<dbReference type="Proteomes" id="UP000294933">
    <property type="component" value="Unassembled WGS sequence"/>
</dbReference>
<keyword evidence="9" id="KW-1185">Reference proteome</keyword>
<feature type="compositionally biased region" description="Acidic residues" evidence="5">
    <location>
        <begin position="338"/>
        <end position="347"/>
    </location>
</feature>
<dbReference type="Pfam" id="PF03151">
    <property type="entry name" value="TPT"/>
    <property type="match status" value="1"/>
</dbReference>
<comment type="subcellular location">
    <subcellularLocation>
        <location evidence="1">Membrane</location>
        <topology evidence="1">Multi-pass membrane protein</topology>
    </subcellularLocation>
</comment>
<sequence>MSPAQPPPVKIVAVVAFYMSAALVMVFVNKAVLNSSPDLPLLFLLNQLLMAVVLLHISALCIQKVEIPKLDLDSARKLTPVILVNIIGLVFNTLCLRDVEASFFQIARGLVLPLTIAVSSAHLSTKPSIRVLLASGIVTIGFFLGVAPSSAIPVSAKPSLLSLFYGFLSSLFIAFHTVLIKSSLPYCNNSTIQLAYWTNLGSAIFLAPFVVLHGEPSRIMELINTPSWNGSVFFWGSLVTGLFGFLLCLAGLLSIKVTSPITHMFSSAARSVIQTLLGVWIFRDLLTVNRAASILTILGGTMYYTWVKHVESQPPSPRELDLEALQGKGETDRLATVLEEDSDTDEETEKRSHDGGR</sequence>
<evidence type="ECO:0000256" key="1">
    <source>
        <dbReference type="ARBA" id="ARBA00004141"/>
    </source>
</evidence>
<dbReference type="PANTHER" id="PTHR11132">
    <property type="entry name" value="SOLUTE CARRIER FAMILY 35"/>
    <property type="match status" value="1"/>
</dbReference>
<feature type="transmembrane region" description="Helical" evidence="6">
    <location>
        <begin position="163"/>
        <end position="182"/>
    </location>
</feature>
<keyword evidence="4 6" id="KW-0472">Membrane</keyword>
<reference evidence="8 9" key="1">
    <citation type="submission" date="2018-06" db="EMBL/GenBank/DDBJ databases">
        <title>A transcriptomic atlas of mushroom development highlights an independent origin of complex multicellularity.</title>
        <authorList>
            <consortium name="DOE Joint Genome Institute"/>
            <person name="Krizsan K."/>
            <person name="Almasi E."/>
            <person name="Merenyi Z."/>
            <person name="Sahu N."/>
            <person name="Viragh M."/>
            <person name="Koszo T."/>
            <person name="Mondo S."/>
            <person name="Kiss B."/>
            <person name="Balint B."/>
            <person name="Kues U."/>
            <person name="Barry K."/>
            <person name="Hegedus J.C."/>
            <person name="Henrissat B."/>
            <person name="Johnson J."/>
            <person name="Lipzen A."/>
            <person name="Ohm R."/>
            <person name="Nagy I."/>
            <person name="Pangilinan J."/>
            <person name="Yan J."/>
            <person name="Xiong Y."/>
            <person name="Grigoriev I.V."/>
            <person name="Hibbett D.S."/>
            <person name="Nagy L.G."/>
        </authorList>
    </citation>
    <scope>NUCLEOTIDE SEQUENCE [LARGE SCALE GENOMIC DNA]</scope>
    <source>
        <strain evidence="8 9">SZMC22713</strain>
    </source>
</reference>
<evidence type="ECO:0000256" key="2">
    <source>
        <dbReference type="ARBA" id="ARBA00022692"/>
    </source>
</evidence>
<dbReference type="VEuPathDB" id="FungiDB:BD410DRAFT_737557"/>
<feature type="transmembrane region" description="Helical" evidence="6">
    <location>
        <begin position="74"/>
        <end position="94"/>
    </location>
</feature>
<evidence type="ECO:0000256" key="3">
    <source>
        <dbReference type="ARBA" id="ARBA00022989"/>
    </source>
</evidence>
<evidence type="ECO:0000256" key="4">
    <source>
        <dbReference type="ARBA" id="ARBA00023136"/>
    </source>
</evidence>
<feature type="region of interest" description="Disordered" evidence="5">
    <location>
        <begin position="327"/>
        <end position="357"/>
    </location>
</feature>
<organism evidence="8 9">
    <name type="scientific">Rickenella mellea</name>
    <dbReference type="NCBI Taxonomy" id="50990"/>
    <lineage>
        <taxon>Eukaryota</taxon>
        <taxon>Fungi</taxon>
        <taxon>Dikarya</taxon>
        <taxon>Basidiomycota</taxon>
        <taxon>Agaricomycotina</taxon>
        <taxon>Agaricomycetes</taxon>
        <taxon>Hymenochaetales</taxon>
        <taxon>Rickenellaceae</taxon>
        <taxon>Rickenella</taxon>
    </lineage>
</organism>
<name>A0A4Y7QLQ1_9AGAM</name>
<feature type="transmembrane region" description="Helical" evidence="6">
    <location>
        <begin position="131"/>
        <end position="151"/>
    </location>
</feature>
<evidence type="ECO:0000256" key="5">
    <source>
        <dbReference type="SAM" id="MobiDB-lite"/>
    </source>
</evidence>
<dbReference type="AlphaFoldDB" id="A0A4Y7QLQ1"/>
<protein>
    <recommendedName>
        <fullName evidence="7">Sugar phosphate transporter domain-containing protein</fullName>
    </recommendedName>
</protein>
<evidence type="ECO:0000313" key="9">
    <source>
        <dbReference type="Proteomes" id="UP000294933"/>
    </source>
</evidence>
<dbReference type="InterPro" id="IPR004853">
    <property type="entry name" value="Sugar_P_trans_dom"/>
</dbReference>
<dbReference type="InterPro" id="IPR050186">
    <property type="entry name" value="TPT_transporter"/>
</dbReference>
<proteinExistence type="predicted"/>
<dbReference type="OrthoDB" id="5547497at2759"/>
<keyword evidence="2 6" id="KW-0812">Transmembrane</keyword>
<keyword evidence="3 6" id="KW-1133">Transmembrane helix</keyword>
<accession>A0A4Y7QLQ1</accession>
<feature type="transmembrane region" description="Helical" evidence="6">
    <location>
        <begin position="232"/>
        <end position="253"/>
    </location>
</feature>
<feature type="transmembrane region" description="Helical" evidence="6">
    <location>
        <begin position="194"/>
        <end position="212"/>
    </location>
</feature>
<feature type="domain" description="Sugar phosphate transporter" evidence="7">
    <location>
        <begin position="12"/>
        <end position="303"/>
    </location>
</feature>